<dbReference type="GO" id="GO:0003677">
    <property type="term" value="F:DNA binding"/>
    <property type="evidence" value="ECO:0007669"/>
    <property type="project" value="UniProtKB-KW"/>
</dbReference>
<dbReference type="Gene3D" id="3.90.1150.30">
    <property type="match status" value="1"/>
</dbReference>
<evidence type="ECO:0000313" key="2">
    <source>
        <dbReference type="Proteomes" id="UP000436181"/>
    </source>
</evidence>
<dbReference type="RefSeq" id="WP_151844683.1">
    <property type="nucleotide sequence ID" value="NZ_WBZJ01000003.1"/>
</dbReference>
<dbReference type="InterPro" id="IPR058532">
    <property type="entry name" value="YjbR/MT2646/Rv2570-like"/>
</dbReference>
<organism evidence="1 2">
    <name type="scientific">Corynebacterium zhongnanshanii</name>
    <dbReference type="NCBI Taxonomy" id="2768834"/>
    <lineage>
        <taxon>Bacteria</taxon>
        <taxon>Bacillati</taxon>
        <taxon>Actinomycetota</taxon>
        <taxon>Actinomycetes</taxon>
        <taxon>Mycobacteriales</taxon>
        <taxon>Corynebacteriaceae</taxon>
        <taxon>Corynebacterium</taxon>
    </lineage>
</organism>
<proteinExistence type="predicted"/>
<reference evidence="1 2" key="1">
    <citation type="submission" date="2019-10" db="EMBL/GenBank/DDBJ databases">
        <title>Corynebacterium sp novel species isolated from the respiratory tract of Marmot.</title>
        <authorList>
            <person name="Zhang G."/>
        </authorList>
    </citation>
    <scope>NUCLEOTIDE SEQUENCE [LARGE SCALE GENOMIC DNA]</scope>
    <source>
        <strain evidence="1 2">336</strain>
    </source>
</reference>
<dbReference type="PANTHER" id="PTHR35145">
    <property type="entry name" value="CYTOPLASMIC PROTEIN-RELATED"/>
    <property type="match status" value="1"/>
</dbReference>
<dbReference type="EMBL" id="WBZJ01000003">
    <property type="protein sequence ID" value="KAB3519921.1"/>
    <property type="molecule type" value="Genomic_DNA"/>
</dbReference>
<protein>
    <submittedName>
        <fullName evidence="1">MmcQ/YjbR family DNA-binding protein</fullName>
    </submittedName>
</protein>
<gene>
    <name evidence="1" type="ORF">F8377_08435</name>
</gene>
<accession>A0ABQ6VG51</accession>
<sequence>MTPEELVSVSHQHALELPATSRDQPFGEGWDAYRVRGKIFMIYAHPLFNPARTQMIILKAIPDEGVSLRQQYDEITPGYHMNKTHWNSVVAGPGISPELVKDLITDSYLCVVDKLPKAKQPVDPFNHRLTQFL</sequence>
<keyword evidence="2" id="KW-1185">Reference proteome</keyword>
<name>A0ABQ6VG51_9CORY</name>
<dbReference type="InterPro" id="IPR007351">
    <property type="entry name" value="YjbR"/>
</dbReference>
<dbReference type="PANTHER" id="PTHR35145:SF1">
    <property type="entry name" value="CYTOPLASMIC PROTEIN"/>
    <property type="match status" value="1"/>
</dbReference>
<dbReference type="Proteomes" id="UP000436181">
    <property type="component" value="Unassembled WGS sequence"/>
</dbReference>
<keyword evidence="1" id="KW-0238">DNA-binding</keyword>
<dbReference type="SUPFAM" id="SSF142906">
    <property type="entry name" value="YjbR-like"/>
    <property type="match status" value="1"/>
</dbReference>
<dbReference type="InterPro" id="IPR038056">
    <property type="entry name" value="YjbR-like_sf"/>
</dbReference>
<evidence type="ECO:0000313" key="1">
    <source>
        <dbReference type="EMBL" id="KAB3519921.1"/>
    </source>
</evidence>
<dbReference type="Pfam" id="PF04237">
    <property type="entry name" value="YjbR"/>
    <property type="match status" value="1"/>
</dbReference>
<comment type="caution">
    <text evidence="1">The sequence shown here is derived from an EMBL/GenBank/DDBJ whole genome shotgun (WGS) entry which is preliminary data.</text>
</comment>